<feature type="domain" description="Transcription regulator PadR N-terminal" evidence="1">
    <location>
        <begin position="17"/>
        <end position="93"/>
    </location>
</feature>
<dbReference type="SUPFAM" id="SSF46785">
    <property type="entry name" value="Winged helix' DNA-binding domain"/>
    <property type="match status" value="1"/>
</dbReference>
<evidence type="ECO:0000313" key="3">
    <source>
        <dbReference type="Proteomes" id="UP000660554"/>
    </source>
</evidence>
<organism evidence="2 3">
    <name type="scientific">Streptomyces virginiae</name>
    <name type="common">Streptomyces cinnamonensis</name>
    <dbReference type="NCBI Taxonomy" id="1961"/>
    <lineage>
        <taxon>Bacteria</taxon>
        <taxon>Bacillati</taxon>
        <taxon>Actinomycetota</taxon>
        <taxon>Actinomycetes</taxon>
        <taxon>Kitasatosporales</taxon>
        <taxon>Streptomycetaceae</taxon>
        <taxon>Streptomyces</taxon>
    </lineage>
</organism>
<dbReference type="InterPro" id="IPR036388">
    <property type="entry name" value="WH-like_DNA-bd_sf"/>
</dbReference>
<reference evidence="3" key="1">
    <citation type="submission" date="2020-09" db="EMBL/GenBank/DDBJ databases">
        <title>Whole genome shotgun sequence of Streptomyces cinnamonensis NBRC 15873.</title>
        <authorList>
            <person name="Komaki H."/>
            <person name="Tamura T."/>
        </authorList>
    </citation>
    <scope>NUCLEOTIDE SEQUENCE [LARGE SCALE GENOMIC DNA]</scope>
    <source>
        <strain evidence="3">NBRC 15873</strain>
    </source>
</reference>
<evidence type="ECO:0000313" key="2">
    <source>
        <dbReference type="EMBL" id="GHI17958.1"/>
    </source>
</evidence>
<sequence length="202" mass="22654">MADETNKRTLPTTGWAVLGLLSFGEELSGYDLKKRSDLSLRFFFSSPSFSQIYSELRRLEKAGYATSRRISHDTGTRDKRVYRITGEGLAAVREWARQAPVDPPVLKHGPMLRLWLGHLLEPAQMREVLLRQRDFAEDMRLRAAADAEADAAQDGPAGAYPAVTLKWAERYYASERDLAAAMLDDIDELGGPGPDQSIRWPS</sequence>
<comment type="caution">
    <text evidence="2">The sequence shown here is derived from an EMBL/GenBank/DDBJ whole genome shotgun (WGS) entry which is preliminary data.</text>
</comment>
<accession>A0ABQ3NYV7</accession>
<dbReference type="Pfam" id="PF03551">
    <property type="entry name" value="PadR"/>
    <property type="match status" value="1"/>
</dbReference>
<evidence type="ECO:0000259" key="1">
    <source>
        <dbReference type="Pfam" id="PF03551"/>
    </source>
</evidence>
<dbReference type="PANTHER" id="PTHR43252:SF6">
    <property type="entry name" value="NEGATIVE TRANSCRIPTION REGULATOR PADR"/>
    <property type="match status" value="1"/>
</dbReference>
<proteinExistence type="predicted"/>
<dbReference type="InterPro" id="IPR036390">
    <property type="entry name" value="WH_DNA-bd_sf"/>
</dbReference>
<dbReference type="Gene3D" id="1.10.10.10">
    <property type="entry name" value="Winged helix-like DNA-binding domain superfamily/Winged helix DNA-binding domain"/>
    <property type="match status" value="1"/>
</dbReference>
<protein>
    <recommendedName>
        <fullName evidence="1">Transcription regulator PadR N-terminal domain-containing protein</fullName>
    </recommendedName>
</protein>
<dbReference type="PANTHER" id="PTHR43252">
    <property type="entry name" value="TRANSCRIPTIONAL REGULATOR YQJI"/>
    <property type="match status" value="1"/>
</dbReference>
<keyword evidence="3" id="KW-1185">Reference proteome</keyword>
<gene>
    <name evidence="2" type="ORF">Scinn_74210</name>
</gene>
<dbReference type="Proteomes" id="UP000660554">
    <property type="component" value="Unassembled WGS sequence"/>
</dbReference>
<dbReference type="EMBL" id="BNDV01000018">
    <property type="protein sequence ID" value="GHI17958.1"/>
    <property type="molecule type" value="Genomic_DNA"/>
</dbReference>
<dbReference type="InterPro" id="IPR005149">
    <property type="entry name" value="Tscrpt_reg_PadR_N"/>
</dbReference>
<name>A0ABQ3NYV7_STRVG</name>